<organism evidence="1 2">
    <name type="scientific">Cupriavidus metallidurans</name>
    <dbReference type="NCBI Taxonomy" id="119219"/>
    <lineage>
        <taxon>Bacteria</taxon>
        <taxon>Pseudomonadati</taxon>
        <taxon>Pseudomonadota</taxon>
        <taxon>Betaproteobacteria</taxon>
        <taxon>Burkholderiales</taxon>
        <taxon>Burkholderiaceae</taxon>
        <taxon>Cupriavidus</taxon>
    </lineage>
</organism>
<name>A0A132HW45_9BURK</name>
<dbReference type="GO" id="GO:0003677">
    <property type="term" value="F:DNA binding"/>
    <property type="evidence" value="ECO:0007669"/>
    <property type="project" value="InterPro"/>
</dbReference>
<accession>A0A132HW45</accession>
<evidence type="ECO:0000313" key="2">
    <source>
        <dbReference type="Proteomes" id="UP000253772"/>
    </source>
</evidence>
<dbReference type="Gene3D" id="4.10.430.10">
    <property type="entry name" value="Histone-like protein H-NS, C-terminal domain"/>
    <property type="match status" value="1"/>
</dbReference>
<proteinExistence type="predicted"/>
<dbReference type="EMBL" id="CP037901">
    <property type="protein sequence ID" value="QBP12608.1"/>
    <property type="molecule type" value="Genomic_DNA"/>
</dbReference>
<dbReference type="Proteomes" id="UP000253772">
    <property type="component" value="Chromosome c2"/>
</dbReference>
<evidence type="ECO:0000313" key="1">
    <source>
        <dbReference type="EMBL" id="QBP12608.1"/>
    </source>
</evidence>
<dbReference type="InterPro" id="IPR037150">
    <property type="entry name" value="H-NS_C_dom_sf"/>
</dbReference>
<dbReference type="AlphaFoldDB" id="A0A132HW45"/>
<dbReference type="OrthoDB" id="8966769at2"/>
<dbReference type="RefSeq" id="WP_017515957.1">
    <property type="nucleotide sequence ID" value="NZ_FYAR01000008.1"/>
</dbReference>
<reference evidence="1 2" key="1">
    <citation type="submission" date="2019-03" db="EMBL/GenBank/DDBJ databases">
        <title>Comparative insights into the high quality Complete genome sequence of highly metal resistant Cupriavidus metallidurans strain BS1 isolated from a gold-copper mine.</title>
        <authorList>
            <person name="Mazhar H.S."/>
            <person name="Rensing C."/>
        </authorList>
    </citation>
    <scope>NUCLEOTIDE SEQUENCE [LARGE SCALE GENOMIC DNA]</scope>
    <source>
        <strain evidence="1 2">BS1</strain>
    </source>
</reference>
<dbReference type="SUPFAM" id="SSF81273">
    <property type="entry name" value="H-NS histone-like proteins"/>
    <property type="match status" value="1"/>
</dbReference>
<gene>
    <name evidence="1" type="ORF">DDF84_023220</name>
</gene>
<sequence length="94" mass="9979">MPIAYPGAQSLRERADAVLWIKSQMARLGLSYEQLLAAGCFAAPGVAGGSASGVIKFRDAAGHAWNGVGDLPDWLQRAVNAGQSIEHFRAEQKV</sequence>
<protein>
    <submittedName>
        <fullName evidence="1">Uncharacterized protein</fullName>
    </submittedName>
</protein>